<reference evidence="1" key="1">
    <citation type="journal article" date="2021" name="Proc. Natl. Acad. Sci. U.S.A.">
        <title>A Catalog of Tens of Thousands of Viruses from Human Metagenomes Reveals Hidden Associations with Chronic Diseases.</title>
        <authorList>
            <person name="Tisza M.J."/>
            <person name="Buck C.B."/>
        </authorList>
    </citation>
    <scope>NUCLEOTIDE SEQUENCE</scope>
    <source>
        <strain evidence="1">CtcMb1</strain>
    </source>
</reference>
<evidence type="ECO:0000313" key="1">
    <source>
        <dbReference type="EMBL" id="DAE26260.1"/>
    </source>
</evidence>
<dbReference type="EMBL" id="BK015811">
    <property type="protein sequence ID" value="DAE26260.1"/>
    <property type="molecule type" value="Genomic_DNA"/>
</dbReference>
<accession>A0A8S5R5J5</accession>
<name>A0A8S5R5J5_9CAUD</name>
<protein>
    <submittedName>
        <fullName evidence="1">Uncharacterized protein</fullName>
    </submittedName>
</protein>
<organism evidence="1">
    <name type="scientific">Siphoviridae sp. ctcMb1</name>
    <dbReference type="NCBI Taxonomy" id="2827276"/>
    <lineage>
        <taxon>Viruses</taxon>
        <taxon>Duplodnaviria</taxon>
        <taxon>Heunggongvirae</taxon>
        <taxon>Uroviricota</taxon>
        <taxon>Caudoviricetes</taxon>
    </lineage>
</organism>
<proteinExistence type="predicted"/>
<sequence>MRPRAINIRYKCGNSKEMTVATFFVLSRQSTADKGKEDRTWH</sequence>